<reference evidence="1" key="1">
    <citation type="submission" date="2022-10" db="EMBL/GenBank/DDBJ databases">
        <title>Culturing micro-colonial fungi from biological soil crusts in the Mojave desert and describing Neophaeococcomyces mojavensis, and introducing the new genera and species Taxawa tesnikishii.</title>
        <authorList>
            <person name="Kurbessoian T."/>
            <person name="Stajich J.E."/>
        </authorList>
    </citation>
    <scope>NUCLEOTIDE SEQUENCE</scope>
    <source>
        <strain evidence="1">JES_112</strain>
    </source>
</reference>
<protein>
    <submittedName>
        <fullName evidence="1">Uncharacterized protein</fullName>
    </submittedName>
</protein>
<evidence type="ECO:0000313" key="2">
    <source>
        <dbReference type="Proteomes" id="UP001172386"/>
    </source>
</evidence>
<dbReference type="EMBL" id="JAPDRQ010000142">
    <property type="protein sequence ID" value="KAJ9653745.1"/>
    <property type="molecule type" value="Genomic_DNA"/>
</dbReference>
<keyword evidence="2" id="KW-1185">Reference proteome</keyword>
<sequence>MTPESLKWSAQLHLAPPSRTKRLQGDKITLPQSALEGLLAAAPVVSVQNGTNRHYTSNFDPFNQYSLVAERHARDVFADRQQQLPHPLTFRLVNPKNGRAVYAGIREFSAEEGEIGLSELLREALGLQANSTQSTRESTSAKDVDMEDADTPKAPTITIHAGTIPKGTYVKLRPLEAGYDPEDWKSLLERHLRENFTTLTSGEILVVPGARNEKFSFLVDQFEPEGEAICVVDTDLEVDIEAMNEEQARETLQRKLDKAKRAPGTAEGSSTGGAIFLDQEVHGQLLPGEYIDFELKQWDRKQDIEIRTNTDDDAVDVFVTPFSSHLRAKPRLEEHAFADFSDRPAKRLKLSHTNFDLEEAEHINIAVYAWKPENEPAAGKPIPFSLAVSYTTPNVEDATNDIRPASDEVVCKNCKQHIPKRTLPLHEAFCYRNNVSCPKCNNVYLKNSDAWRTHWHCSHDTAYGSGERSLQKHDSLLHPTSTLRCSSCDFEAYNIEVLARHRVADCPSKEILCQFCHLLVPQRGPDDPEFTDVEVLMSSLTPHEYADGARTTECHICSRIVRLRDMRTHLRLHDRERIGKPTPKLCANTICGRTIKAAEEVRVRKEQLGLCNDCFGPLYITTFDPEGKMLRRRIERRLLQQLMSGCGKSWCGNADWCKTGHVNSTGEDKVVSAKEALPRVRPVLDELAQGEIGGIRFCVDEAVQTRRATAEMLAAEGVYELPWCVKALEESGNNLSAAQSWLSDRAPKINEVLT</sequence>
<comment type="caution">
    <text evidence="1">The sequence shown here is derived from an EMBL/GenBank/DDBJ whole genome shotgun (WGS) entry which is preliminary data.</text>
</comment>
<gene>
    <name evidence="1" type="ORF">H2198_007092</name>
</gene>
<proteinExistence type="predicted"/>
<accession>A0ACC3A158</accession>
<organism evidence="1 2">
    <name type="scientific">Neophaeococcomyces mojaviensis</name>
    <dbReference type="NCBI Taxonomy" id="3383035"/>
    <lineage>
        <taxon>Eukaryota</taxon>
        <taxon>Fungi</taxon>
        <taxon>Dikarya</taxon>
        <taxon>Ascomycota</taxon>
        <taxon>Pezizomycotina</taxon>
        <taxon>Eurotiomycetes</taxon>
        <taxon>Chaetothyriomycetidae</taxon>
        <taxon>Chaetothyriales</taxon>
        <taxon>Chaetothyriales incertae sedis</taxon>
        <taxon>Neophaeococcomyces</taxon>
    </lineage>
</organism>
<dbReference type="Proteomes" id="UP001172386">
    <property type="component" value="Unassembled WGS sequence"/>
</dbReference>
<name>A0ACC3A158_9EURO</name>
<evidence type="ECO:0000313" key="1">
    <source>
        <dbReference type="EMBL" id="KAJ9653745.1"/>
    </source>
</evidence>